<dbReference type="EMBL" id="CP017641">
    <property type="protein sequence ID" value="APZ93331.1"/>
    <property type="molecule type" value="Genomic_DNA"/>
</dbReference>
<dbReference type="RefSeq" id="WP_077024803.1">
    <property type="nucleotide sequence ID" value="NZ_CP017641.1"/>
</dbReference>
<reference evidence="2 3" key="1">
    <citation type="journal article" date="2016" name="Front. Microbiol.">
        <title>Fuerstia marisgermanicae gen. nov., sp. nov., an Unusual Member of the Phylum Planctomycetes from the German Wadden Sea.</title>
        <authorList>
            <person name="Kohn T."/>
            <person name="Heuer A."/>
            <person name="Jogler M."/>
            <person name="Vollmers J."/>
            <person name="Boedeker C."/>
            <person name="Bunk B."/>
            <person name="Rast P."/>
            <person name="Borchert D."/>
            <person name="Glockner I."/>
            <person name="Freese H.M."/>
            <person name="Klenk H.P."/>
            <person name="Overmann J."/>
            <person name="Kaster A.K."/>
            <person name="Rohde M."/>
            <person name="Wiegand S."/>
            <person name="Jogler C."/>
        </authorList>
    </citation>
    <scope>NUCLEOTIDE SEQUENCE [LARGE SCALE GENOMIC DNA]</scope>
    <source>
        <strain evidence="2 3">NH11</strain>
    </source>
</reference>
<keyword evidence="3" id="KW-1185">Reference proteome</keyword>
<protein>
    <recommendedName>
        <fullName evidence="1">DUF6933 domain-containing protein</fullName>
    </recommendedName>
</protein>
<dbReference type="KEGG" id="fmr:Fuma_02948"/>
<name>A0A1P8WGX2_9PLAN</name>
<dbReference type="Proteomes" id="UP000187735">
    <property type="component" value="Chromosome"/>
</dbReference>
<dbReference type="Pfam" id="PF22016">
    <property type="entry name" value="DUF6933"/>
    <property type="match status" value="1"/>
</dbReference>
<accession>A0A1P8WGX2</accession>
<dbReference type="AlphaFoldDB" id="A0A1P8WGX2"/>
<feature type="domain" description="DUF6933" evidence="1">
    <location>
        <begin position="2"/>
        <end position="160"/>
    </location>
</feature>
<organism evidence="2 3">
    <name type="scientific">Fuerstiella marisgermanici</name>
    <dbReference type="NCBI Taxonomy" id="1891926"/>
    <lineage>
        <taxon>Bacteria</taxon>
        <taxon>Pseudomonadati</taxon>
        <taxon>Planctomycetota</taxon>
        <taxon>Planctomycetia</taxon>
        <taxon>Planctomycetales</taxon>
        <taxon>Planctomycetaceae</taxon>
        <taxon>Fuerstiella</taxon>
    </lineage>
</organism>
<proteinExistence type="predicted"/>
<sequence>MIIRLSQKLAKKIKVSKLVEKPLDENQYADWSANVFNVGRTQYVILCNTKSMYSCVMYGNGITNDNTFIQRSLSLIREFMEDDGKESVYEQHIIPATRSVTFAKSLNRSVIGSMNELVMAADAVLSDDVAPHSVGTFLNDFLLSAIAADGDHGYGKPKDAFERLTSVGT</sequence>
<evidence type="ECO:0000259" key="1">
    <source>
        <dbReference type="Pfam" id="PF22016"/>
    </source>
</evidence>
<evidence type="ECO:0000313" key="3">
    <source>
        <dbReference type="Proteomes" id="UP000187735"/>
    </source>
</evidence>
<gene>
    <name evidence="2" type="ORF">Fuma_02948</name>
</gene>
<dbReference type="STRING" id="1891926.Fuma_02948"/>
<evidence type="ECO:0000313" key="2">
    <source>
        <dbReference type="EMBL" id="APZ93331.1"/>
    </source>
</evidence>
<dbReference type="InterPro" id="IPR053864">
    <property type="entry name" value="DUF6933"/>
</dbReference>
<dbReference type="OrthoDB" id="9801392at2"/>